<accession>A0A1G9BNE8</accession>
<dbReference type="Gene3D" id="2.30.30.240">
    <property type="entry name" value="PRC-barrel domain"/>
    <property type="match status" value="1"/>
</dbReference>
<dbReference type="Proteomes" id="UP000198718">
    <property type="component" value="Unassembled WGS sequence"/>
</dbReference>
<evidence type="ECO:0000313" key="4">
    <source>
        <dbReference type="Proteomes" id="UP000198718"/>
    </source>
</evidence>
<proteinExistence type="predicted"/>
<feature type="region of interest" description="Disordered" evidence="1">
    <location>
        <begin position="87"/>
        <end position="110"/>
    </location>
</feature>
<evidence type="ECO:0000313" key="3">
    <source>
        <dbReference type="EMBL" id="SDK41029.1"/>
    </source>
</evidence>
<dbReference type="AlphaFoldDB" id="A0A1G9BNE8"/>
<evidence type="ECO:0000259" key="2">
    <source>
        <dbReference type="Pfam" id="PF05239"/>
    </source>
</evidence>
<dbReference type="RefSeq" id="WP_090551992.1">
    <property type="nucleotide sequence ID" value="NZ_FNFP01000002.1"/>
</dbReference>
<dbReference type="InterPro" id="IPR014238">
    <property type="entry name" value="Spore_YlmC/YmxH"/>
</dbReference>
<dbReference type="NCBIfam" id="TIGR02888">
    <property type="entry name" value="spore_YlmC_YmxH"/>
    <property type="match status" value="1"/>
</dbReference>
<dbReference type="InterPro" id="IPR011033">
    <property type="entry name" value="PRC_barrel-like_sf"/>
</dbReference>
<dbReference type="Pfam" id="PF05239">
    <property type="entry name" value="PRC"/>
    <property type="match status" value="1"/>
</dbReference>
<gene>
    <name evidence="3" type="ORF">SAMN05660472_01226</name>
</gene>
<dbReference type="STRING" id="393762.SAMN05660472_01226"/>
<dbReference type="OrthoDB" id="6024937at2"/>
<dbReference type="InterPro" id="IPR027275">
    <property type="entry name" value="PRC-brl_dom"/>
</dbReference>
<protein>
    <submittedName>
        <fullName evidence="3">Sporulation protein, YlmC/YmxH family</fullName>
    </submittedName>
</protein>
<dbReference type="EMBL" id="FNFP01000002">
    <property type="protein sequence ID" value="SDK41029.1"/>
    <property type="molecule type" value="Genomic_DNA"/>
</dbReference>
<evidence type="ECO:0000256" key="1">
    <source>
        <dbReference type="SAM" id="MobiDB-lite"/>
    </source>
</evidence>
<dbReference type="SUPFAM" id="SSF50346">
    <property type="entry name" value="PRC-barrel domain"/>
    <property type="match status" value="1"/>
</dbReference>
<organism evidence="3 4">
    <name type="scientific">Natronincola ferrireducens</name>
    <dbReference type="NCBI Taxonomy" id="393762"/>
    <lineage>
        <taxon>Bacteria</taxon>
        <taxon>Bacillati</taxon>
        <taxon>Bacillota</taxon>
        <taxon>Clostridia</taxon>
        <taxon>Peptostreptococcales</taxon>
        <taxon>Natronincolaceae</taxon>
        <taxon>Natronincola</taxon>
    </lineage>
</organism>
<name>A0A1G9BNE8_9FIRM</name>
<feature type="domain" description="PRC-barrel" evidence="2">
    <location>
        <begin position="1"/>
        <end position="76"/>
    </location>
</feature>
<sequence length="110" mass="12445">MIRASDLTEKEVINITDGRRIGLITDIDVNLEKGKINAIIVPDNEKVFGLFGKELENEITWAEIKKIGIDVILVEVKGNIEPHIGSYMKENDIDNDNTSKYNGFEKNNKK</sequence>
<dbReference type="PANTHER" id="PTHR40061:SF1">
    <property type="entry name" value="SPORULATION PROTEIN YLMC-RELATED"/>
    <property type="match status" value="1"/>
</dbReference>
<keyword evidence="4" id="KW-1185">Reference proteome</keyword>
<reference evidence="3 4" key="1">
    <citation type="submission" date="2016-10" db="EMBL/GenBank/DDBJ databases">
        <authorList>
            <person name="de Groot N.N."/>
        </authorList>
    </citation>
    <scope>NUCLEOTIDE SEQUENCE [LARGE SCALE GENOMIC DNA]</scope>
    <source>
        <strain evidence="3 4">DSM 18346</strain>
    </source>
</reference>
<dbReference type="PANTHER" id="PTHR40061">
    <property type="entry name" value="SPORULATION PROTEIN YLMC-RELATED"/>
    <property type="match status" value="1"/>
</dbReference>